<feature type="domain" description="Flagellar hook-length control protein-like C-terminal" evidence="2">
    <location>
        <begin position="250"/>
        <end position="331"/>
    </location>
</feature>
<evidence type="ECO:0000313" key="5">
    <source>
        <dbReference type="Proteomes" id="UP000297720"/>
    </source>
</evidence>
<dbReference type="Pfam" id="PF02120">
    <property type="entry name" value="Flg_hook"/>
    <property type="match status" value="1"/>
</dbReference>
<name>A0A5F0KFC1_9GAMM</name>
<evidence type="ECO:0000313" key="4">
    <source>
        <dbReference type="EMBL" id="TFF83039.1"/>
    </source>
</evidence>
<evidence type="ECO:0000313" key="6">
    <source>
        <dbReference type="Proteomes" id="UP000297914"/>
    </source>
</evidence>
<keyword evidence="4" id="KW-0282">Flagellum</keyword>
<comment type="caution">
    <text evidence="4">The sequence shown here is derived from an EMBL/GenBank/DDBJ whole genome shotgun (WGS) entry which is preliminary data.</text>
</comment>
<dbReference type="EMBL" id="QORK01000004">
    <property type="protein sequence ID" value="TFF83039.1"/>
    <property type="molecule type" value="Genomic_DNA"/>
</dbReference>
<evidence type="ECO:0000259" key="2">
    <source>
        <dbReference type="Pfam" id="PF02120"/>
    </source>
</evidence>
<dbReference type="InterPro" id="IPR052563">
    <property type="entry name" value="FliK"/>
</dbReference>
<dbReference type="Proteomes" id="UP000297914">
    <property type="component" value="Unassembled WGS sequence"/>
</dbReference>
<dbReference type="Gene3D" id="3.30.750.140">
    <property type="match status" value="1"/>
</dbReference>
<feature type="region of interest" description="Disordered" evidence="1">
    <location>
        <begin position="1"/>
        <end position="77"/>
    </location>
</feature>
<dbReference type="Proteomes" id="UP000297720">
    <property type="component" value="Unassembled WGS sequence"/>
</dbReference>
<keyword evidence="5" id="KW-1185">Reference proteome</keyword>
<dbReference type="AlphaFoldDB" id="A0A5F0KFC1"/>
<dbReference type="OrthoDB" id="1792985at2"/>
<dbReference type="InterPro" id="IPR038610">
    <property type="entry name" value="FliK-like_C_sf"/>
</dbReference>
<dbReference type="PANTHER" id="PTHR37533:SF2">
    <property type="entry name" value="FLAGELLAR HOOK-LENGTH CONTROL PROTEIN"/>
    <property type="match status" value="1"/>
</dbReference>
<sequence>MGMIPFLGTDALPPSTGFTRLSRQPDGQGEAFQPLDLPQDALASVTPLLPAGENDDETATKASAEENAEGSAEASPELAPVVAEQLAAFTHMPPPFVRPEEGVRLSLARPSMEPAPPTAGESTRAEPVSPALRALTRLERLEGDRLPAASVMSAPGRKEVSPLLATELALRLSQPTGQGERPVLPTIAALPPLPGEAAADRELAAMDPKVMAGLPTQPALARTAEYQWAPARLAESQAQWGQQLVDVLKDRVELQVNQSIKQAHIRLDPPELGRLELTVRVEGDRLNVQLNVTNPAVRDALIQSMERLRMSLAPHHAGGVEVNVGQGGEQERGDRWQQDKILAGRRQWQEEREASSGAGQDWLNTLV</sequence>
<gene>
    <name evidence="3" type="ORF">DRM93_03000</name>
    <name evidence="4" type="ORF">DRM94_03000</name>
</gene>
<feature type="region of interest" description="Disordered" evidence="1">
    <location>
        <begin position="347"/>
        <end position="367"/>
    </location>
</feature>
<reference evidence="4 6" key="1">
    <citation type="submission" date="2018-06" db="EMBL/GenBank/DDBJ databases">
        <title>Occurrence of a novel blaKPC-2- and qnrS2- harbouring IncP6 plasmid from Aeromonas taiwanensis isolates recovered from the river sediments.</title>
        <authorList>
            <person name="Zheng B."/>
            <person name="Yu X."/>
            <person name="Xiao Y."/>
        </authorList>
    </citation>
    <scope>NUCLEOTIDE SEQUENCE [LARGE SCALE GENOMIC DNA]</scope>
    <source>
        <strain evidence="3 5">1713</strain>
        <strain evidence="4 6">198</strain>
    </source>
</reference>
<dbReference type="RefSeq" id="WP_134694755.1">
    <property type="nucleotide sequence ID" value="NZ_QORJ01000004.1"/>
</dbReference>
<keyword evidence="4" id="KW-0969">Cilium</keyword>
<keyword evidence="4" id="KW-0966">Cell projection</keyword>
<proteinExistence type="predicted"/>
<accession>A0A5F0KFC1</accession>
<organism evidence="4 6">
    <name type="scientific">Aeromonas taiwanensis</name>
    <dbReference type="NCBI Taxonomy" id="633417"/>
    <lineage>
        <taxon>Bacteria</taxon>
        <taxon>Pseudomonadati</taxon>
        <taxon>Pseudomonadota</taxon>
        <taxon>Gammaproteobacteria</taxon>
        <taxon>Aeromonadales</taxon>
        <taxon>Aeromonadaceae</taxon>
        <taxon>Aeromonas</taxon>
    </lineage>
</organism>
<dbReference type="CDD" id="cd17470">
    <property type="entry name" value="T3SS_Flik_C"/>
    <property type="match status" value="1"/>
</dbReference>
<evidence type="ECO:0000313" key="3">
    <source>
        <dbReference type="EMBL" id="TFF79961.1"/>
    </source>
</evidence>
<dbReference type="InterPro" id="IPR021136">
    <property type="entry name" value="Flagellar_hook_control-like_C"/>
</dbReference>
<evidence type="ECO:0000256" key="1">
    <source>
        <dbReference type="SAM" id="MobiDB-lite"/>
    </source>
</evidence>
<dbReference type="PANTHER" id="PTHR37533">
    <property type="entry name" value="FLAGELLAR HOOK-LENGTH CONTROL PROTEIN"/>
    <property type="match status" value="1"/>
</dbReference>
<dbReference type="EMBL" id="QORL01000004">
    <property type="protein sequence ID" value="TFF79961.1"/>
    <property type="molecule type" value="Genomic_DNA"/>
</dbReference>
<protein>
    <submittedName>
        <fullName evidence="4">Flagellar hook-length control protein FliK</fullName>
    </submittedName>
</protein>